<comment type="caution">
    <text evidence="1">The sequence shown here is derived from an EMBL/GenBank/DDBJ whole genome shotgun (WGS) entry which is preliminary data.</text>
</comment>
<gene>
    <name evidence="1" type="ORF">EDC58_1032</name>
</gene>
<accession>A0AAJ4RCV4</accession>
<reference evidence="1 2" key="1">
    <citation type="submission" date="2018-11" db="EMBL/GenBank/DDBJ databases">
        <title>Genomic Encyclopedia of Type Strains, Phase IV (KMG-IV): sequencing the most valuable type-strain genomes for metagenomic binning, comparative biology and taxonomic classification.</title>
        <authorList>
            <person name="Goeker M."/>
        </authorList>
    </citation>
    <scope>NUCLEOTIDE SEQUENCE [LARGE SCALE GENOMIC DNA]</scope>
    <source>
        <strain evidence="1 2">DSM 27783</strain>
    </source>
</reference>
<dbReference type="RefSeq" id="WP_235823178.1">
    <property type="nucleotide sequence ID" value="NZ_CP027432.2"/>
</dbReference>
<dbReference type="Proteomes" id="UP000272781">
    <property type="component" value="Unassembled WGS sequence"/>
</dbReference>
<dbReference type="AlphaFoldDB" id="A0AAJ4RCV4"/>
<proteinExistence type="predicted"/>
<evidence type="ECO:0000313" key="2">
    <source>
        <dbReference type="Proteomes" id="UP000272781"/>
    </source>
</evidence>
<organism evidence="1 2">
    <name type="scientific">Caminibacter pacificus</name>
    <dbReference type="NCBI Taxonomy" id="1424653"/>
    <lineage>
        <taxon>Bacteria</taxon>
        <taxon>Pseudomonadati</taxon>
        <taxon>Campylobacterota</taxon>
        <taxon>Epsilonproteobacteria</taxon>
        <taxon>Nautiliales</taxon>
        <taxon>Nautiliaceae</taxon>
        <taxon>Caminibacter</taxon>
    </lineage>
</organism>
<protein>
    <submittedName>
        <fullName evidence="1">Uncharacterized protein</fullName>
    </submittedName>
</protein>
<evidence type="ECO:0000313" key="1">
    <source>
        <dbReference type="EMBL" id="ROR40049.1"/>
    </source>
</evidence>
<sequence length="126" mass="13640">MKLENKNKGVSMKFAKLLLAGAIATGLTVSVAMADYNVGFKYYSKFIKRKAHIKAPKFVQALGVQTVDQLKALFKDNGKPLIEKLKAKGLDKAAAGVEKIIKKGKLKDLEDFLVGIMEGKIPAGCS</sequence>
<name>A0AAJ4RCV4_9BACT</name>
<dbReference type="EMBL" id="RJVK01000002">
    <property type="protein sequence ID" value="ROR40049.1"/>
    <property type="molecule type" value="Genomic_DNA"/>
</dbReference>